<protein>
    <submittedName>
        <fullName evidence="1">Uncharacterized protein</fullName>
    </submittedName>
</protein>
<gene>
    <name evidence="1" type="ORF">KSF_010160</name>
</gene>
<organism evidence="1 2">
    <name type="scientific">Reticulibacter mediterranei</name>
    <dbReference type="NCBI Taxonomy" id="2778369"/>
    <lineage>
        <taxon>Bacteria</taxon>
        <taxon>Bacillati</taxon>
        <taxon>Chloroflexota</taxon>
        <taxon>Ktedonobacteria</taxon>
        <taxon>Ktedonobacterales</taxon>
        <taxon>Reticulibacteraceae</taxon>
        <taxon>Reticulibacter</taxon>
    </lineage>
</organism>
<accession>A0A8J3MZZ6</accession>
<comment type="caution">
    <text evidence="1">The sequence shown here is derived from an EMBL/GenBank/DDBJ whole genome shotgun (WGS) entry which is preliminary data.</text>
</comment>
<proteinExistence type="predicted"/>
<dbReference type="EMBL" id="BNJK01000001">
    <property type="protein sequence ID" value="GHO90968.1"/>
    <property type="molecule type" value="Genomic_DNA"/>
</dbReference>
<evidence type="ECO:0000313" key="2">
    <source>
        <dbReference type="Proteomes" id="UP000597444"/>
    </source>
</evidence>
<dbReference type="AlphaFoldDB" id="A0A8J3MZZ6"/>
<sequence>MLIHVANYTIMLMFAMQCSIAPLQDDLKIRSRKLYVYDLTMDLWKTEQGRSVCDTVKAG</sequence>
<dbReference type="Proteomes" id="UP000597444">
    <property type="component" value="Unassembled WGS sequence"/>
</dbReference>
<evidence type="ECO:0000313" key="1">
    <source>
        <dbReference type="EMBL" id="GHO90968.1"/>
    </source>
</evidence>
<reference evidence="1" key="1">
    <citation type="submission" date="2020-10" db="EMBL/GenBank/DDBJ databases">
        <title>Taxonomic study of unclassified bacteria belonging to the class Ktedonobacteria.</title>
        <authorList>
            <person name="Yabe S."/>
            <person name="Wang C.M."/>
            <person name="Zheng Y."/>
            <person name="Sakai Y."/>
            <person name="Cavaletti L."/>
            <person name="Monciardini P."/>
            <person name="Donadio S."/>
        </authorList>
    </citation>
    <scope>NUCLEOTIDE SEQUENCE</scope>
    <source>
        <strain evidence="1">ID150040</strain>
    </source>
</reference>
<keyword evidence="2" id="KW-1185">Reference proteome</keyword>
<name>A0A8J3MZZ6_9CHLR</name>